<reference evidence="3" key="1">
    <citation type="submission" date="2024-02" db="UniProtKB">
        <authorList>
            <consortium name="WormBaseParasite"/>
        </authorList>
    </citation>
    <scope>IDENTIFICATION</scope>
</reference>
<dbReference type="WBParaSite" id="MBELARI_LOCUS20376">
    <property type="protein sequence ID" value="MBELARI_LOCUS20376"/>
    <property type="gene ID" value="MBELARI_LOCUS20376"/>
</dbReference>
<proteinExistence type="predicted"/>
<dbReference type="Proteomes" id="UP000887575">
    <property type="component" value="Unassembled WGS sequence"/>
</dbReference>
<keyword evidence="2" id="KW-1185">Reference proteome</keyword>
<keyword evidence="1" id="KW-0732">Signal</keyword>
<organism evidence="2 3">
    <name type="scientific">Mesorhabditis belari</name>
    <dbReference type="NCBI Taxonomy" id="2138241"/>
    <lineage>
        <taxon>Eukaryota</taxon>
        <taxon>Metazoa</taxon>
        <taxon>Ecdysozoa</taxon>
        <taxon>Nematoda</taxon>
        <taxon>Chromadorea</taxon>
        <taxon>Rhabditida</taxon>
        <taxon>Rhabditina</taxon>
        <taxon>Rhabditomorpha</taxon>
        <taxon>Rhabditoidea</taxon>
        <taxon>Rhabditidae</taxon>
        <taxon>Mesorhabditinae</taxon>
        <taxon>Mesorhabditis</taxon>
    </lineage>
</organism>
<feature type="chain" id="PRO_5041900973" evidence="1">
    <location>
        <begin position="18"/>
        <end position="176"/>
    </location>
</feature>
<feature type="signal peptide" evidence="1">
    <location>
        <begin position="1"/>
        <end position="17"/>
    </location>
</feature>
<dbReference type="AlphaFoldDB" id="A0AAF3F1I8"/>
<evidence type="ECO:0000313" key="3">
    <source>
        <dbReference type="WBParaSite" id="MBELARI_LOCUS20376"/>
    </source>
</evidence>
<protein>
    <submittedName>
        <fullName evidence="3">Uncharacterized protein</fullName>
    </submittedName>
</protein>
<accession>A0AAF3F1I8</accession>
<sequence length="176" mass="19638">MLALATLLLAFGQSILAEDSEVQKCYSCSSPRLHLRWPKSSENRLLYLRDFPHFANESCEQIRGSLPVVDCPNSVCIKAVIKEPPAKREACVEGGAIVRDCWSRVMSLFPYALKPPKTKKDHVRLIEPGESGEDVEATIGFIYTCKGYLCNGNTKISTILSNVLLLLLVFTKVFQM</sequence>
<evidence type="ECO:0000313" key="2">
    <source>
        <dbReference type="Proteomes" id="UP000887575"/>
    </source>
</evidence>
<evidence type="ECO:0000256" key="1">
    <source>
        <dbReference type="SAM" id="SignalP"/>
    </source>
</evidence>
<name>A0AAF3F1I8_9BILA</name>